<evidence type="ECO:0000256" key="1">
    <source>
        <dbReference type="RuleBase" id="RU000481"/>
    </source>
</evidence>
<dbReference type="EC" id="2.6.1.-" evidence="1"/>
<dbReference type="GO" id="GO:0008483">
    <property type="term" value="F:transaminase activity"/>
    <property type="evidence" value="ECO:0007669"/>
    <property type="project" value="UniProtKB-KW"/>
</dbReference>
<accession>A0AAU9CZS2</accession>
<dbReference type="PANTHER" id="PTHR42691">
    <property type="entry name" value="ASPARTATE AMINOTRANSFERASE YHDR-RELATED"/>
    <property type="match status" value="1"/>
</dbReference>
<dbReference type="SUPFAM" id="SSF53383">
    <property type="entry name" value="PLP-dependent transferases"/>
    <property type="match status" value="1"/>
</dbReference>
<dbReference type="Gene3D" id="3.40.640.10">
    <property type="entry name" value="Type I PLP-dependent aspartate aminotransferase-like (Major domain)"/>
    <property type="match status" value="1"/>
</dbReference>
<dbReference type="InterPro" id="IPR004838">
    <property type="entry name" value="NHTrfase_class1_PyrdxlP-BS"/>
</dbReference>
<feature type="domain" description="Aminotransferase class I/classII large" evidence="2">
    <location>
        <begin position="38"/>
        <end position="383"/>
    </location>
</feature>
<dbReference type="AlphaFoldDB" id="A0AAU9CZS2"/>
<keyword evidence="4" id="KW-1185">Reference proteome</keyword>
<gene>
    <name evidence="3" type="ORF">ATTO_01770</name>
</gene>
<evidence type="ECO:0000259" key="2">
    <source>
        <dbReference type="Pfam" id="PF00155"/>
    </source>
</evidence>
<proteinExistence type="inferred from homology"/>
<keyword evidence="1" id="KW-0808">Transferase</keyword>
<dbReference type="EMBL" id="AP025285">
    <property type="protein sequence ID" value="BDC90305.1"/>
    <property type="molecule type" value="Genomic_DNA"/>
</dbReference>
<protein>
    <recommendedName>
        <fullName evidence="1">Aminotransferase</fullName>
        <ecNumber evidence="1">2.6.1.-</ecNumber>
    </recommendedName>
</protein>
<dbReference type="CDD" id="cd00609">
    <property type="entry name" value="AAT_like"/>
    <property type="match status" value="1"/>
</dbReference>
<comment type="cofactor">
    <cofactor evidence="1">
        <name>pyridoxal 5'-phosphate</name>
        <dbReference type="ChEBI" id="CHEBI:597326"/>
    </cofactor>
</comment>
<evidence type="ECO:0000313" key="4">
    <source>
        <dbReference type="Proteomes" id="UP001431186"/>
    </source>
</evidence>
<keyword evidence="1 3" id="KW-0032">Aminotransferase</keyword>
<dbReference type="PANTHER" id="PTHR42691:SF1">
    <property type="entry name" value="ASPARTATE AMINOTRANSFERASE YHDR-RELATED"/>
    <property type="match status" value="1"/>
</dbReference>
<dbReference type="GO" id="GO:0030170">
    <property type="term" value="F:pyridoxal phosphate binding"/>
    <property type="evidence" value="ECO:0007669"/>
    <property type="project" value="InterPro"/>
</dbReference>
<dbReference type="Proteomes" id="UP001431186">
    <property type="component" value="Chromosome"/>
</dbReference>
<dbReference type="PROSITE" id="PS00105">
    <property type="entry name" value="AA_TRANSFER_CLASS_1"/>
    <property type="match status" value="1"/>
</dbReference>
<reference evidence="3" key="1">
    <citation type="submission" date="2021-11" db="EMBL/GenBank/DDBJ databases">
        <title>Complete genome sequence of Atopobiaceae bacterium TOC12.</title>
        <authorList>
            <person name="Morinaga K."/>
            <person name="Kusada H."/>
            <person name="Tamaki H."/>
        </authorList>
    </citation>
    <scope>NUCLEOTIDE SEQUENCE</scope>
    <source>
        <strain evidence="3">TOC12</strain>
    </source>
</reference>
<name>A0AAU9CZS2_9ACTN</name>
<dbReference type="KEGG" id="lcal:ATTO_01770"/>
<sequence>MDHMPVNATMYDYGAQKSSIREIAAYGAARKAQIGAQNVFDFSLGNPSVPAPPQVRKAIQEALELPSLELHGYTPAAGLMSCRSAVANSINRRFGTGYDASDFFMTVGAAASLSCVFNAVVVPGDEVIVISPYFPEYKVWIETAGATCVEVPALPDTFNLDVEAIAAALNARTKAVVINSPNNPVGVVYDAETLARLAVALEKAERTFGSTIYLVSDEPYREITYGAEVPWVPGVYDRTLVCYSYSKSLSLPGERVGWVLVPNTNPNHDLLVNAVAGAARALGFVCAPSLFQRVIERCVDVPTDVVAYAENRSLLTRGLSGLGYEYVEPEGAFYLWVKALEPDAQAFFERAKSFELLPVPSDSFGCSGWVRVGYCVSRETIANSMGAWASLMESYRQ</sequence>
<organism evidence="3 4">
    <name type="scientific">Leptogranulimonas caecicola</name>
    <dbReference type="NCBI Taxonomy" id="2894156"/>
    <lineage>
        <taxon>Bacteria</taxon>
        <taxon>Bacillati</taxon>
        <taxon>Actinomycetota</taxon>
        <taxon>Coriobacteriia</taxon>
        <taxon>Coriobacteriales</taxon>
        <taxon>Kribbibacteriaceae</taxon>
        <taxon>Leptogranulimonas</taxon>
    </lineage>
</organism>
<dbReference type="NCBIfam" id="NF005305">
    <property type="entry name" value="PRK06836.1"/>
    <property type="match status" value="1"/>
</dbReference>
<evidence type="ECO:0000313" key="3">
    <source>
        <dbReference type="EMBL" id="BDC90305.1"/>
    </source>
</evidence>
<dbReference type="PRINTS" id="PR00753">
    <property type="entry name" value="ACCSYNTHASE"/>
</dbReference>
<dbReference type="InterPro" id="IPR015421">
    <property type="entry name" value="PyrdxlP-dep_Trfase_major"/>
</dbReference>
<dbReference type="InterPro" id="IPR004839">
    <property type="entry name" value="Aminotransferase_I/II_large"/>
</dbReference>
<dbReference type="InterPro" id="IPR015424">
    <property type="entry name" value="PyrdxlP-dep_Trfase"/>
</dbReference>
<dbReference type="Pfam" id="PF00155">
    <property type="entry name" value="Aminotran_1_2"/>
    <property type="match status" value="1"/>
</dbReference>
<comment type="similarity">
    <text evidence="1">Belongs to the class-I pyridoxal-phosphate-dependent aminotransferase family.</text>
</comment>